<evidence type="ECO:0000259" key="2">
    <source>
        <dbReference type="PROSITE" id="PS50003"/>
    </source>
</evidence>
<feature type="compositionally biased region" description="Acidic residues" evidence="1">
    <location>
        <begin position="73"/>
        <end position="83"/>
    </location>
</feature>
<evidence type="ECO:0000313" key="4">
    <source>
        <dbReference type="Proteomes" id="UP000663828"/>
    </source>
</evidence>
<dbReference type="EMBL" id="CAJNOR010004551">
    <property type="protein sequence ID" value="CAF1510916.1"/>
    <property type="molecule type" value="Genomic_DNA"/>
</dbReference>
<feature type="compositionally biased region" description="Low complexity" evidence="1">
    <location>
        <begin position="566"/>
        <end position="580"/>
    </location>
</feature>
<feature type="compositionally biased region" description="Basic residues" evidence="1">
    <location>
        <begin position="598"/>
        <end position="609"/>
    </location>
</feature>
<sequence length="771" mass="87399">MASTSSTNVTEILPGLEDFLRSMLSNTHLDNDHRQIAAMYLDKIDQCSQSTNQQSCFIDDQSLMNTDVITDEESDDFTDEDEQQTPTLTRQSSFHEKELYESAERQSTPSNSEWYTDIPKNDYLEAEISNENTSSIMQSQLSIPSSSSSSIIADGLLLTYDKNHNWIWRYYVLDDYDLICFPADKKSRSSNEGQSDNNCSPLWVSDITNAKVHVTTIDKEECLCLYIGLAEAIYVRPSDPSEMNVWLKAFRDASSASSIPKSRENPKSRNNVKTLSRNARRVFAQFNRKKGQIVSHLLDQMANVTGVDDKARKHCELRGKNLIHISLLHSNTVGFLVISLDNRTFVTKYCTIVDGIFRIHKSRLSDQTDQEFDLNHCKLSFPEERTRDIQFALINEDLGKIFIRGNNIYTMGRLLNTLAKYVEITGSSQNVFQSNEKVSTTLGNKSHPSRVKSLSHLNEGCSSSNSKSFPLNITKNIYRSASKLHETRTYNSPSRSLFNRDEEYFLPNEEKTIISNETYDSPKVYNEIQSIDRNNNHILESPIPCRRTKKDQICVESRSSPNLNQSHRPSSPDTSSISSSRADPVFCIRSNSSSSSQHRNRQRRPHPLPRRTSIDYVNKFTNLFTRNSSERQTQTRSNNTSASPSTYHNSNRIQPLIKDEKPTPTHVYDIPITIERSTKSPPKPTCTTDEYQAYDNVSNSDGIGKFRFVIPFNHSSRSAFTTIQSMNSPSSSPTSTVSSNSIRPQTSSSSSPSQNSNTNNNNNRTRLMTAV</sequence>
<name>A0A815U2I0_ADIRI</name>
<dbReference type="InterPro" id="IPR011993">
    <property type="entry name" value="PH-like_dom_sf"/>
</dbReference>
<gene>
    <name evidence="3" type="ORF">XAT740_LOCUS40210</name>
</gene>
<dbReference type="CDD" id="cd00821">
    <property type="entry name" value="PH"/>
    <property type="match status" value="1"/>
</dbReference>
<feature type="region of interest" description="Disordered" evidence="1">
    <location>
        <begin position="73"/>
        <end position="116"/>
    </location>
</feature>
<dbReference type="Proteomes" id="UP000663828">
    <property type="component" value="Unassembled WGS sequence"/>
</dbReference>
<feature type="compositionally biased region" description="Low complexity" evidence="1">
    <location>
        <begin position="725"/>
        <end position="764"/>
    </location>
</feature>
<dbReference type="AlphaFoldDB" id="A0A815U2I0"/>
<dbReference type="SUPFAM" id="SSF50729">
    <property type="entry name" value="PH domain-like"/>
    <property type="match status" value="1"/>
</dbReference>
<accession>A0A815U2I0</accession>
<dbReference type="InterPro" id="IPR001849">
    <property type="entry name" value="PH_domain"/>
</dbReference>
<dbReference type="Gene3D" id="2.30.29.30">
    <property type="entry name" value="Pleckstrin-homology domain (PH domain)/Phosphotyrosine-binding domain (PTB)"/>
    <property type="match status" value="1"/>
</dbReference>
<feature type="domain" description="PH" evidence="2">
    <location>
        <begin position="150"/>
        <end position="255"/>
    </location>
</feature>
<dbReference type="PROSITE" id="PS50003">
    <property type="entry name" value="PH_DOMAIN"/>
    <property type="match status" value="1"/>
</dbReference>
<feature type="compositionally biased region" description="Polar residues" evidence="1">
    <location>
        <begin position="105"/>
        <end position="114"/>
    </location>
</feature>
<feature type="region of interest" description="Disordered" evidence="1">
    <location>
        <begin position="557"/>
        <end position="652"/>
    </location>
</feature>
<dbReference type="SMART" id="SM00233">
    <property type="entry name" value="PH"/>
    <property type="match status" value="1"/>
</dbReference>
<keyword evidence="4" id="KW-1185">Reference proteome</keyword>
<evidence type="ECO:0000256" key="1">
    <source>
        <dbReference type="SAM" id="MobiDB-lite"/>
    </source>
</evidence>
<evidence type="ECO:0000313" key="3">
    <source>
        <dbReference type="EMBL" id="CAF1510916.1"/>
    </source>
</evidence>
<comment type="caution">
    <text evidence="3">The sequence shown here is derived from an EMBL/GenBank/DDBJ whole genome shotgun (WGS) entry which is preliminary data.</text>
</comment>
<organism evidence="3 4">
    <name type="scientific">Adineta ricciae</name>
    <name type="common">Rotifer</name>
    <dbReference type="NCBI Taxonomy" id="249248"/>
    <lineage>
        <taxon>Eukaryota</taxon>
        <taxon>Metazoa</taxon>
        <taxon>Spiralia</taxon>
        <taxon>Gnathifera</taxon>
        <taxon>Rotifera</taxon>
        <taxon>Eurotatoria</taxon>
        <taxon>Bdelloidea</taxon>
        <taxon>Adinetida</taxon>
        <taxon>Adinetidae</taxon>
        <taxon>Adineta</taxon>
    </lineage>
</organism>
<reference evidence="3" key="1">
    <citation type="submission" date="2021-02" db="EMBL/GenBank/DDBJ databases">
        <authorList>
            <person name="Nowell W R."/>
        </authorList>
    </citation>
    <scope>NUCLEOTIDE SEQUENCE</scope>
</reference>
<feature type="region of interest" description="Disordered" evidence="1">
    <location>
        <begin position="723"/>
        <end position="771"/>
    </location>
</feature>
<feature type="compositionally biased region" description="Polar residues" evidence="1">
    <location>
        <begin position="619"/>
        <end position="652"/>
    </location>
</feature>
<protein>
    <recommendedName>
        <fullName evidence="2">PH domain-containing protein</fullName>
    </recommendedName>
</protein>
<proteinExistence type="predicted"/>
<feature type="compositionally biased region" description="Basic and acidic residues" evidence="1">
    <location>
        <begin position="93"/>
        <end position="104"/>
    </location>
</feature>